<reference evidence="7" key="1">
    <citation type="submission" date="2023-03" db="EMBL/GenBank/DDBJ databases">
        <title>Mating type loci evolution in Malassezia.</title>
        <authorList>
            <person name="Coelho M.A."/>
        </authorList>
    </citation>
    <scope>NUCLEOTIDE SEQUENCE</scope>
    <source>
        <strain evidence="7">CBS 11721</strain>
    </source>
</reference>
<dbReference type="NCBIfam" id="TIGR00040">
    <property type="entry name" value="yfcE"/>
    <property type="match status" value="1"/>
</dbReference>
<proteinExistence type="inferred from homology"/>
<feature type="domain" description="Calcineurin-like phosphoesterase" evidence="6">
    <location>
        <begin position="1"/>
        <end position="145"/>
    </location>
</feature>
<evidence type="ECO:0000313" key="7">
    <source>
        <dbReference type="EMBL" id="WFD34552.1"/>
    </source>
</evidence>
<dbReference type="GO" id="GO:0031410">
    <property type="term" value="C:cytoplasmic vesicle"/>
    <property type="evidence" value="ECO:0007669"/>
    <property type="project" value="UniProtKB-ARBA"/>
</dbReference>
<dbReference type="FunFam" id="3.60.21.10:FF:000015">
    <property type="entry name" value="Vacuolar protein sorting-associated protein 29"/>
    <property type="match status" value="1"/>
</dbReference>
<dbReference type="CDD" id="cd07394">
    <property type="entry name" value="MPP_Vps29"/>
    <property type="match status" value="1"/>
</dbReference>
<dbReference type="GO" id="GO:0042147">
    <property type="term" value="P:retrograde transport, endosome to Golgi"/>
    <property type="evidence" value="ECO:0007669"/>
    <property type="project" value="InterPro"/>
</dbReference>
<sequence length="192" mass="21176">MLVLVIGDLHLPYRERDLPAKFKKLLVPGKIQQVICTGNVCDKETYDYLRSLANEVHIVRGDYDDNPRLPFSLLVNYPPVRIGVVHGHQVVPPGDPAALSSLARSMDADILISGHTHRFEAYRQDGRFFINPGSATGAWSADQPTEGGDATLSTTPSFALLDIQGAVVVVYVYQLIDGEVKVEKLEYRKSTA</sequence>
<dbReference type="GO" id="GO:0005829">
    <property type="term" value="C:cytosol"/>
    <property type="evidence" value="ECO:0007669"/>
    <property type="project" value="GOC"/>
</dbReference>
<evidence type="ECO:0000256" key="3">
    <source>
        <dbReference type="ARBA" id="ARBA00022448"/>
    </source>
</evidence>
<dbReference type="AlphaFoldDB" id="A0AAF0EXJ7"/>
<comment type="similarity">
    <text evidence="1 5">Belongs to the VPS29 family.</text>
</comment>
<gene>
    <name evidence="7" type="primary">vps29</name>
    <name evidence="7" type="ORF">MCUN1_001393</name>
</gene>
<dbReference type="Pfam" id="PF12850">
    <property type="entry name" value="Metallophos_2"/>
    <property type="match status" value="1"/>
</dbReference>
<dbReference type="InterPro" id="IPR000979">
    <property type="entry name" value="Phosphodiesterase_MJ0936/Vps29"/>
</dbReference>
<dbReference type="InterPro" id="IPR028661">
    <property type="entry name" value="Vps29"/>
</dbReference>
<dbReference type="Gene3D" id="3.60.21.10">
    <property type="match status" value="1"/>
</dbReference>
<evidence type="ECO:0000256" key="4">
    <source>
        <dbReference type="ARBA" id="ARBA00022927"/>
    </source>
</evidence>
<evidence type="ECO:0000256" key="5">
    <source>
        <dbReference type="RuleBase" id="RU362040"/>
    </source>
</evidence>
<evidence type="ECO:0000256" key="1">
    <source>
        <dbReference type="ARBA" id="ARBA00005945"/>
    </source>
</evidence>
<dbReference type="InterPro" id="IPR024654">
    <property type="entry name" value="Calcineurin-like_PHP_lpxH"/>
</dbReference>
<dbReference type="PANTHER" id="PTHR11124">
    <property type="entry name" value="VACUOLAR SORTING PROTEIN VPS29"/>
    <property type="match status" value="1"/>
</dbReference>
<protein>
    <recommendedName>
        <fullName evidence="2 5">Vacuolar protein sorting-associated protein 29</fullName>
    </recommendedName>
</protein>
<dbReference type="Proteomes" id="UP001219933">
    <property type="component" value="Chromosome 2"/>
</dbReference>
<dbReference type="InterPro" id="IPR029052">
    <property type="entry name" value="Metallo-depent_PP-like"/>
</dbReference>
<dbReference type="GO" id="GO:0030904">
    <property type="term" value="C:retromer complex"/>
    <property type="evidence" value="ECO:0007669"/>
    <property type="project" value="InterPro"/>
</dbReference>
<evidence type="ECO:0000256" key="2">
    <source>
        <dbReference type="ARBA" id="ARBA00017767"/>
    </source>
</evidence>
<keyword evidence="8" id="KW-1185">Reference proteome</keyword>
<dbReference type="EMBL" id="CP119878">
    <property type="protein sequence ID" value="WFD34552.1"/>
    <property type="molecule type" value="Genomic_DNA"/>
</dbReference>
<dbReference type="SUPFAM" id="SSF56300">
    <property type="entry name" value="Metallo-dependent phosphatases"/>
    <property type="match status" value="1"/>
</dbReference>
<evidence type="ECO:0000313" key="8">
    <source>
        <dbReference type="Proteomes" id="UP001219933"/>
    </source>
</evidence>
<keyword evidence="4" id="KW-0653">Protein transport</keyword>
<name>A0AAF0EXJ7_9BASI</name>
<evidence type="ECO:0000259" key="6">
    <source>
        <dbReference type="Pfam" id="PF12850"/>
    </source>
</evidence>
<keyword evidence="3" id="KW-0813">Transport</keyword>
<accession>A0AAF0EXJ7</accession>
<organism evidence="7 8">
    <name type="scientific">Malassezia cuniculi</name>
    <dbReference type="NCBI Taxonomy" id="948313"/>
    <lineage>
        <taxon>Eukaryota</taxon>
        <taxon>Fungi</taxon>
        <taxon>Dikarya</taxon>
        <taxon>Basidiomycota</taxon>
        <taxon>Ustilaginomycotina</taxon>
        <taxon>Malasseziomycetes</taxon>
        <taxon>Malasseziales</taxon>
        <taxon>Malasseziaceae</taxon>
        <taxon>Malassezia</taxon>
    </lineage>
</organism>
<dbReference type="GO" id="GO:0015031">
    <property type="term" value="P:protein transport"/>
    <property type="evidence" value="ECO:0007669"/>
    <property type="project" value="UniProtKB-KW"/>
</dbReference>